<protein>
    <recommendedName>
        <fullName evidence="3">Capsid protein</fullName>
    </recommendedName>
</protein>
<dbReference type="EMBL" id="BLYJ01000028">
    <property type="protein sequence ID" value="GFO88892.1"/>
    <property type="molecule type" value="Genomic_DNA"/>
</dbReference>
<accession>A0ABQ1E1N7</accession>
<reference evidence="1 2" key="1">
    <citation type="submission" date="2020-06" db="EMBL/GenBank/DDBJ databases">
        <title>Characterization of fructooligosaccharide metabolism and fructooligosaccharide-degrading enzymes in human commensal butyrate producers.</title>
        <authorList>
            <person name="Tanno H."/>
            <person name="Fujii T."/>
            <person name="Hirano K."/>
            <person name="Maeno S."/>
            <person name="Tonozuka T."/>
            <person name="Sakamoto M."/>
            <person name="Ohkuma M."/>
            <person name="Tochio T."/>
            <person name="Endo A."/>
        </authorList>
    </citation>
    <scope>NUCLEOTIDE SEQUENCE [LARGE SCALE GENOMIC DNA]</scope>
    <source>
        <strain evidence="1 2">JCM 31056</strain>
    </source>
</reference>
<evidence type="ECO:0008006" key="3">
    <source>
        <dbReference type="Google" id="ProtNLM"/>
    </source>
</evidence>
<proteinExistence type="predicted"/>
<comment type="caution">
    <text evidence="1">The sequence shown here is derived from an EMBL/GenBank/DDBJ whole genome shotgun (WGS) entry which is preliminary data.</text>
</comment>
<evidence type="ECO:0000313" key="1">
    <source>
        <dbReference type="EMBL" id="GFO88892.1"/>
    </source>
</evidence>
<evidence type="ECO:0000313" key="2">
    <source>
        <dbReference type="Proteomes" id="UP000620147"/>
    </source>
</evidence>
<organism evidence="1 2">
    <name type="scientific">Butyricicoccus faecihominis</name>
    <dbReference type="NCBI Taxonomy" id="1712515"/>
    <lineage>
        <taxon>Bacteria</taxon>
        <taxon>Bacillati</taxon>
        <taxon>Bacillota</taxon>
        <taxon>Clostridia</taxon>
        <taxon>Eubacteriales</taxon>
        <taxon>Butyricicoccaceae</taxon>
        <taxon>Butyricicoccus</taxon>
    </lineage>
</organism>
<name>A0ABQ1E1N7_9FIRM</name>
<sequence length="123" mass="13292">MLPKTAVVSVRKTLERGYTGTFTVTERKKVVREDHSTGFAEAQTVTEQPCRLSFTTSPAAGDGDTAALTQSVKLFCAPEVNIPEGSRLTVTQNGVTGDYARSGMAALYDTHAEYVLEAFRGWA</sequence>
<dbReference type="Proteomes" id="UP000620147">
    <property type="component" value="Unassembled WGS sequence"/>
</dbReference>
<keyword evidence="2" id="KW-1185">Reference proteome</keyword>
<dbReference type="RefSeq" id="WP_188886403.1">
    <property type="nucleotide sequence ID" value="NZ_BLYJ01000028.1"/>
</dbReference>
<gene>
    <name evidence="1" type="ORF">BUFA31_20560</name>
</gene>